<name>A0AC35UIC4_9BILA</name>
<accession>A0AC35UIC4</accession>
<protein>
    <submittedName>
        <fullName evidence="2">CDKL2</fullName>
    </submittedName>
</protein>
<dbReference type="WBParaSite" id="RSKR_0001140666.1">
    <property type="protein sequence ID" value="RSKR_0001140666.1"/>
    <property type="gene ID" value="RSKR_0001140666"/>
</dbReference>
<reference evidence="2" key="1">
    <citation type="submission" date="2016-11" db="UniProtKB">
        <authorList>
            <consortium name="WormBaseParasite"/>
        </authorList>
    </citation>
    <scope>IDENTIFICATION</scope>
    <source>
        <strain evidence="2">KR3021</strain>
    </source>
</reference>
<evidence type="ECO:0000313" key="2">
    <source>
        <dbReference type="WBParaSite" id="RSKR_0001140666.1"/>
    </source>
</evidence>
<dbReference type="Proteomes" id="UP000095286">
    <property type="component" value="Unplaced"/>
</dbReference>
<proteinExistence type="predicted"/>
<sequence>MPSSDKPSNFMGAVLKSSLAPGTLARSGSLFLHEGSPRFEIPTTDSFFTNDNKTEVGSKPLFFSKNMPTKDISSSKDMSTFSRRGSNIGSTKRKLSAKYSSSTQEIQQNDLSDRCSSKLTLDEELYDILAAYGYVSSFHYYY</sequence>
<evidence type="ECO:0000313" key="1">
    <source>
        <dbReference type="Proteomes" id="UP000095286"/>
    </source>
</evidence>
<organism evidence="1 2">
    <name type="scientific">Rhabditophanes sp. KR3021</name>
    <dbReference type="NCBI Taxonomy" id="114890"/>
    <lineage>
        <taxon>Eukaryota</taxon>
        <taxon>Metazoa</taxon>
        <taxon>Ecdysozoa</taxon>
        <taxon>Nematoda</taxon>
        <taxon>Chromadorea</taxon>
        <taxon>Rhabditida</taxon>
        <taxon>Tylenchina</taxon>
        <taxon>Panagrolaimomorpha</taxon>
        <taxon>Strongyloidoidea</taxon>
        <taxon>Alloionematidae</taxon>
        <taxon>Rhabditophanes</taxon>
    </lineage>
</organism>